<accession>A0ABN7EDJ2</accession>
<proteinExistence type="predicted"/>
<evidence type="ECO:0000256" key="1">
    <source>
        <dbReference type="SAM" id="MobiDB-lite"/>
    </source>
</evidence>
<organism evidence="2 3">
    <name type="scientific">Spirodela intermedia</name>
    <name type="common">Intermediate duckweed</name>
    <dbReference type="NCBI Taxonomy" id="51605"/>
    <lineage>
        <taxon>Eukaryota</taxon>
        <taxon>Viridiplantae</taxon>
        <taxon>Streptophyta</taxon>
        <taxon>Embryophyta</taxon>
        <taxon>Tracheophyta</taxon>
        <taxon>Spermatophyta</taxon>
        <taxon>Magnoliopsida</taxon>
        <taxon>Liliopsida</taxon>
        <taxon>Araceae</taxon>
        <taxon>Lemnoideae</taxon>
        <taxon>Spirodela</taxon>
    </lineage>
</organism>
<dbReference type="EMBL" id="CACRZD030000243">
    <property type="protein sequence ID" value="CAA6675189.1"/>
    <property type="molecule type" value="Genomic_DNA"/>
</dbReference>
<gene>
    <name evidence="2" type="ORF">SI7747_UN021531</name>
</gene>
<keyword evidence="3" id="KW-1185">Reference proteome</keyword>
<evidence type="ECO:0000313" key="3">
    <source>
        <dbReference type="Proteomes" id="UP001189122"/>
    </source>
</evidence>
<comment type="caution">
    <text evidence="2">The sequence shown here is derived from an EMBL/GenBank/DDBJ whole genome shotgun (WGS) entry which is preliminary data.</text>
</comment>
<dbReference type="Proteomes" id="UP001189122">
    <property type="component" value="Unassembled WGS sequence"/>
</dbReference>
<evidence type="ECO:0000313" key="2">
    <source>
        <dbReference type="EMBL" id="CAA6675189.1"/>
    </source>
</evidence>
<name>A0ABN7EDJ2_SPIIN</name>
<reference evidence="3" key="1">
    <citation type="journal article" date="2020" name="Sci. Rep.">
        <title>Chromosome-scale genome assembly for the duckweed Spirodela intermedia, integrating cytogenetic maps, PacBio and Oxford Nanopore libraries.</title>
        <authorList>
            <person name="Hoang P.T.N."/>
            <person name="Fiebig A."/>
            <person name="Novak P."/>
            <person name="Macas J."/>
            <person name="Cao H.X."/>
            <person name="Stepanenko A."/>
            <person name="Chen G."/>
            <person name="Borisjuk N."/>
            <person name="Scholz U."/>
            <person name="Schubert I."/>
        </authorList>
    </citation>
    <scope>NUCLEOTIDE SEQUENCE [LARGE SCALE GENOMIC DNA]</scope>
</reference>
<sequence length="86" mass="9510">MNPANFREALIETYEDREREREDIAQGRRLEDGCDSSCSSWLSSSEWVWPREAAGGRPGGAAGGRRPRRGGGSSRGACGRGRRWRG</sequence>
<protein>
    <submittedName>
        <fullName evidence="2">Uncharacterized protein</fullName>
    </submittedName>
</protein>
<feature type="region of interest" description="Disordered" evidence="1">
    <location>
        <begin position="51"/>
        <end position="86"/>
    </location>
</feature>